<name>A0A2T3A219_9PEZI</name>
<dbReference type="Proteomes" id="UP000241462">
    <property type="component" value="Unassembled WGS sequence"/>
</dbReference>
<dbReference type="EMBL" id="KZ678503">
    <property type="protein sequence ID" value="PSR81427.1"/>
    <property type="molecule type" value="Genomic_DNA"/>
</dbReference>
<gene>
    <name evidence="1" type="ORF">BD289DRAFT_41027</name>
</gene>
<evidence type="ECO:0000313" key="1">
    <source>
        <dbReference type="EMBL" id="PSR81427.1"/>
    </source>
</evidence>
<reference evidence="1 2" key="1">
    <citation type="journal article" date="2018" name="Mycol. Prog.">
        <title>Coniella lustricola, a new species from submerged detritus.</title>
        <authorList>
            <person name="Raudabaugh D.B."/>
            <person name="Iturriaga T."/>
            <person name="Carver A."/>
            <person name="Mondo S."/>
            <person name="Pangilinan J."/>
            <person name="Lipzen A."/>
            <person name="He G."/>
            <person name="Amirebrahimi M."/>
            <person name="Grigoriev I.V."/>
            <person name="Miller A.N."/>
        </authorList>
    </citation>
    <scope>NUCLEOTIDE SEQUENCE [LARGE SCALE GENOMIC DNA]</scope>
    <source>
        <strain evidence="1 2">B22-T-1</strain>
    </source>
</reference>
<keyword evidence="2" id="KW-1185">Reference proteome</keyword>
<protein>
    <submittedName>
        <fullName evidence="1">Uncharacterized protein</fullName>
    </submittedName>
</protein>
<accession>A0A2T3A219</accession>
<dbReference type="AlphaFoldDB" id="A0A2T3A219"/>
<organism evidence="1 2">
    <name type="scientific">Coniella lustricola</name>
    <dbReference type="NCBI Taxonomy" id="2025994"/>
    <lineage>
        <taxon>Eukaryota</taxon>
        <taxon>Fungi</taxon>
        <taxon>Dikarya</taxon>
        <taxon>Ascomycota</taxon>
        <taxon>Pezizomycotina</taxon>
        <taxon>Sordariomycetes</taxon>
        <taxon>Sordariomycetidae</taxon>
        <taxon>Diaporthales</taxon>
        <taxon>Schizoparmaceae</taxon>
        <taxon>Coniella</taxon>
    </lineage>
</organism>
<proteinExistence type="predicted"/>
<evidence type="ECO:0000313" key="2">
    <source>
        <dbReference type="Proteomes" id="UP000241462"/>
    </source>
</evidence>
<dbReference type="InParanoid" id="A0A2T3A219"/>
<sequence>MNAYYAIGLFWCLQISLRQNQMLLKRLIKKKSLDGPEGRGKKKRSSNSFCDFLVLYPFLNVHHIYQKYVKCMKYVWFLRIS</sequence>